<comment type="caution">
    <text evidence="1">The sequence shown here is derived from an EMBL/GenBank/DDBJ whole genome shotgun (WGS) entry which is preliminary data.</text>
</comment>
<proteinExistence type="predicted"/>
<dbReference type="EMBL" id="CAJVPT010074213">
    <property type="protein sequence ID" value="CAG8783887.1"/>
    <property type="molecule type" value="Genomic_DNA"/>
</dbReference>
<organism evidence="1 2">
    <name type="scientific">Acaulospora colombiana</name>
    <dbReference type="NCBI Taxonomy" id="27376"/>
    <lineage>
        <taxon>Eukaryota</taxon>
        <taxon>Fungi</taxon>
        <taxon>Fungi incertae sedis</taxon>
        <taxon>Mucoromycota</taxon>
        <taxon>Glomeromycotina</taxon>
        <taxon>Glomeromycetes</taxon>
        <taxon>Diversisporales</taxon>
        <taxon>Acaulosporaceae</taxon>
        <taxon>Acaulospora</taxon>
    </lineage>
</organism>
<accession>A0ACA9RA87</accession>
<sequence>NAPAPPQGSAKRPRKSHYDLYREVVRRANATRQQSVQESVALLALAQSSPFLSHLPSPISRISSLVSAHAPALRRVASARVDEASRQPSRVLTRSRTISTPLPPVPIRSNAGSSQGRVTKIKQELMKFTRP</sequence>
<keyword evidence="2" id="KW-1185">Reference proteome</keyword>
<feature type="non-terminal residue" evidence="1">
    <location>
        <position position="1"/>
    </location>
</feature>
<dbReference type="Proteomes" id="UP000789525">
    <property type="component" value="Unassembled WGS sequence"/>
</dbReference>
<gene>
    <name evidence="1" type="ORF">ACOLOM_LOCUS14451</name>
</gene>
<name>A0ACA9RA87_9GLOM</name>
<feature type="non-terminal residue" evidence="1">
    <location>
        <position position="131"/>
    </location>
</feature>
<evidence type="ECO:0000313" key="2">
    <source>
        <dbReference type="Proteomes" id="UP000789525"/>
    </source>
</evidence>
<reference evidence="1" key="1">
    <citation type="submission" date="2021-06" db="EMBL/GenBank/DDBJ databases">
        <authorList>
            <person name="Kallberg Y."/>
            <person name="Tangrot J."/>
            <person name="Rosling A."/>
        </authorList>
    </citation>
    <scope>NUCLEOTIDE SEQUENCE</scope>
    <source>
        <strain evidence="1">CL356</strain>
    </source>
</reference>
<evidence type="ECO:0000313" key="1">
    <source>
        <dbReference type="EMBL" id="CAG8783887.1"/>
    </source>
</evidence>
<protein>
    <submittedName>
        <fullName evidence="1">2009_t:CDS:1</fullName>
    </submittedName>
</protein>